<name>A0AA39Y3Z8_9PEZI</name>
<comment type="caution">
    <text evidence="2">The sequence shown here is derived from an EMBL/GenBank/DDBJ whole genome shotgun (WGS) entry which is preliminary data.</text>
</comment>
<organism evidence="2 3">
    <name type="scientific">Cercophora newfieldiana</name>
    <dbReference type="NCBI Taxonomy" id="92897"/>
    <lineage>
        <taxon>Eukaryota</taxon>
        <taxon>Fungi</taxon>
        <taxon>Dikarya</taxon>
        <taxon>Ascomycota</taxon>
        <taxon>Pezizomycotina</taxon>
        <taxon>Sordariomycetes</taxon>
        <taxon>Sordariomycetidae</taxon>
        <taxon>Sordariales</taxon>
        <taxon>Lasiosphaeriaceae</taxon>
        <taxon>Cercophora</taxon>
    </lineage>
</organism>
<gene>
    <name evidence="2" type="ORF">B0T16DRAFT_509400</name>
</gene>
<feature type="compositionally biased region" description="Basic and acidic residues" evidence="1">
    <location>
        <begin position="74"/>
        <end position="84"/>
    </location>
</feature>
<evidence type="ECO:0000313" key="3">
    <source>
        <dbReference type="Proteomes" id="UP001174936"/>
    </source>
</evidence>
<sequence length="138" mass="14792">MDTTRQAINSTDSSPTGSHAADEQVRSTSPSDRRESIEWDASKVPPSRFQKRKGSIYAVPSSRDGHIDSNYNTKFHEKHAELWKDGSSVAPSGGRRESNAGSTTAPTGRRESNAVLFGSRRGSNAGAASGGRRESNAN</sequence>
<dbReference type="EMBL" id="JAULSV010000004">
    <property type="protein sequence ID" value="KAK0645614.1"/>
    <property type="molecule type" value="Genomic_DNA"/>
</dbReference>
<feature type="compositionally biased region" description="Polar residues" evidence="1">
    <location>
        <begin position="1"/>
        <end position="17"/>
    </location>
</feature>
<feature type="compositionally biased region" description="Basic and acidic residues" evidence="1">
    <location>
        <begin position="20"/>
        <end position="41"/>
    </location>
</feature>
<evidence type="ECO:0000313" key="2">
    <source>
        <dbReference type="EMBL" id="KAK0645614.1"/>
    </source>
</evidence>
<feature type="region of interest" description="Disordered" evidence="1">
    <location>
        <begin position="1"/>
        <end position="138"/>
    </location>
</feature>
<evidence type="ECO:0000256" key="1">
    <source>
        <dbReference type="SAM" id="MobiDB-lite"/>
    </source>
</evidence>
<dbReference type="Proteomes" id="UP001174936">
    <property type="component" value="Unassembled WGS sequence"/>
</dbReference>
<reference evidence="2" key="1">
    <citation type="submission" date="2023-06" db="EMBL/GenBank/DDBJ databases">
        <title>Genome-scale phylogeny and comparative genomics of the fungal order Sordariales.</title>
        <authorList>
            <consortium name="Lawrence Berkeley National Laboratory"/>
            <person name="Hensen N."/>
            <person name="Bonometti L."/>
            <person name="Westerberg I."/>
            <person name="Brannstrom I.O."/>
            <person name="Guillou S."/>
            <person name="Cros-Aarteil S."/>
            <person name="Calhoun S."/>
            <person name="Haridas S."/>
            <person name="Kuo A."/>
            <person name="Mondo S."/>
            <person name="Pangilinan J."/>
            <person name="Riley R."/>
            <person name="Labutti K."/>
            <person name="Andreopoulos B."/>
            <person name="Lipzen A."/>
            <person name="Chen C."/>
            <person name="Yanf M."/>
            <person name="Daum C."/>
            <person name="Ng V."/>
            <person name="Clum A."/>
            <person name="Steindorff A."/>
            <person name="Ohm R."/>
            <person name="Martin F."/>
            <person name="Silar P."/>
            <person name="Natvig D."/>
            <person name="Lalanne C."/>
            <person name="Gautier V."/>
            <person name="Ament-Velasquez S.L."/>
            <person name="Kruys A."/>
            <person name="Hutchinson M.I."/>
            <person name="Powell A.J."/>
            <person name="Barry K."/>
            <person name="Miller A.N."/>
            <person name="Grigoriev I.V."/>
            <person name="Debuchy R."/>
            <person name="Gladieux P."/>
            <person name="Thoren M.H."/>
            <person name="Johannesson H."/>
        </authorList>
    </citation>
    <scope>NUCLEOTIDE SEQUENCE</scope>
    <source>
        <strain evidence="2">SMH2532-1</strain>
    </source>
</reference>
<feature type="compositionally biased region" description="Low complexity" evidence="1">
    <location>
        <begin position="118"/>
        <end position="127"/>
    </location>
</feature>
<protein>
    <submittedName>
        <fullName evidence="2">Uncharacterized protein</fullName>
    </submittedName>
</protein>
<dbReference type="AlphaFoldDB" id="A0AA39Y3Z8"/>
<accession>A0AA39Y3Z8</accession>
<proteinExistence type="predicted"/>
<keyword evidence="3" id="KW-1185">Reference proteome</keyword>